<sequence>MRTPRRAATTAAVATAALALTTAAASPAAAGNINNPKKMTRAITTENVMDHLETFQDIADEHGDRGAGTPGYEASARYVEQTLQEAGYETERQYFDFFYEEISAESLSEVSPDARDLEHAPMSYSPGTGTTPVTGTLAGPQTVTGCEIGDYAGADLTGQIALVSRGVCSFAQKSQVANEAGAEAAIIYNNVDGALNGTLGEVLDDVVPTTGVSQALGQELAAKAADGPVEVSFLLDKTQEVRETFNVIAETEAGRDDNVVMVGAHLDGVHDGPGINDNASGSAGILETAVQLGKAKKLNNKVRFAWWGAEELGLVGSDHYVEDLVANEPEALADIATYLNFDMIGSPNHIIGVYDADESTYEAPVEVPEGSAATEEVFTDYFDGIDQPWVDTEFSGRSDYSAFIANGVPASGLFTGADGVKTEEQAALFGGEAGVTYDPNYHTPQDDISNIDVEALGTMSDAIGWATMSLALDTSEINGKRSAGKSGKPHPKGPRPVGEQDAA</sequence>
<dbReference type="PANTHER" id="PTHR12147">
    <property type="entry name" value="METALLOPEPTIDASE M28 FAMILY MEMBER"/>
    <property type="match status" value="1"/>
</dbReference>
<dbReference type="AlphaFoldDB" id="A0A852X7F5"/>
<protein>
    <submittedName>
        <fullName evidence="5">Zn-dependent M28 family amino/carboxypeptidase</fullName>
    </submittedName>
</protein>
<dbReference type="GO" id="GO:0006508">
    <property type="term" value="P:proteolysis"/>
    <property type="evidence" value="ECO:0007669"/>
    <property type="project" value="InterPro"/>
</dbReference>
<evidence type="ECO:0000313" key="5">
    <source>
        <dbReference type="EMBL" id="NYG36204.1"/>
    </source>
</evidence>
<dbReference type="InterPro" id="IPR046450">
    <property type="entry name" value="PA_dom_sf"/>
</dbReference>
<dbReference type="Pfam" id="PF04389">
    <property type="entry name" value="Peptidase_M28"/>
    <property type="match status" value="1"/>
</dbReference>
<dbReference type="RefSeq" id="WP_179461756.1">
    <property type="nucleotide sequence ID" value="NZ_JACBZX010000001.1"/>
</dbReference>
<feature type="signal peptide" evidence="2">
    <location>
        <begin position="1"/>
        <end position="30"/>
    </location>
</feature>
<name>A0A852X7F5_9MICO</name>
<evidence type="ECO:0000259" key="3">
    <source>
        <dbReference type="Pfam" id="PF02225"/>
    </source>
</evidence>
<evidence type="ECO:0000256" key="2">
    <source>
        <dbReference type="SAM" id="SignalP"/>
    </source>
</evidence>
<accession>A0A852X7F5</accession>
<dbReference type="SUPFAM" id="SSF52025">
    <property type="entry name" value="PA domain"/>
    <property type="match status" value="1"/>
</dbReference>
<keyword evidence="5" id="KW-0121">Carboxypeptidase</keyword>
<feature type="domain" description="PA" evidence="3">
    <location>
        <begin position="133"/>
        <end position="220"/>
    </location>
</feature>
<dbReference type="InterPro" id="IPR007484">
    <property type="entry name" value="Peptidase_M28"/>
</dbReference>
<feature type="region of interest" description="Disordered" evidence="1">
    <location>
        <begin position="476"/>
        <end position="503"/>
    </location>
</feature>
<proteinExistence type="predicted"/>
<dbReference type="InterPro" id="IPR003137">
    <property type="entry name" value="PA_domain"/>
</dbReference>
<dbReference type="PANTHER" id="PTHR12147:SF26">
    <property type="entry name" value="PEPTIDASE M28 DOMAIN-CONTAINING PROTEIN"/>
    <property type="match status" value="1"/>
</dbReference>
<dbReference type="Proteomes" id="UP000592181">
    <property type="component" value="Unassembled WGS sequence"/>
</dbReference>
<dbReference type="Gene3D" id="3.50.30.30">
    <property type="match status" value="1"/>
</dbReference>
<reference evidence="5 6" key="1">
    <citation type="submission" date="2020-07" db="EMBL/GenBank/DDBJ databases">
        <title>Sequencing the genomes of 1000 actinobacteria strains.</title>
        <authorList>
            <person name="Klenk H.-P."/>
        </authorList>
    </citation>
    <scope>NUCLEOTIDE SEQUENCE [LARGE SCALE GENOMIC DNA]</scope>
    <source>
        <strain evidence="5 6">DSM 24723</strain>
    </source>
</reference>
<dbReference type="Gene3D" id="3.40.630.10">
    <property type="entry name" value="Zn peptidases"/>
    <property type="match status" value="1"/>
</dbReference>
<dbReference type="SUPFAM" id="SSF53187">
    <property type="entry name" value="Zn-dependent exopeptidases"/>
    <property type="match status" value="1"/>
</dbReference>
<feature type="chain" id="PRO_5038801668" evidence="2">
    <location>
        <begin position="31"/>
        <end position="503"/>
    </location>
</feature>
<feature type="domain" description="Peptidase M28" evidence="4">
    <location>
        <begin position="246"/>
        <end position="463"/>
    </location>
</feature>
<dbReference type="EMBL" id="JACBZX010000001">
    <property type="protein sequence ID" value="NYG36204.1"/>
    <property type="molecule type" value="Genomic_DNA"/>
</dbReference>
<dbReference type="GO" id="GO:0004180">
    <property type="term" value="F:carboxypeptidase activity"/>
    <property type="evidence" value="ECO:0007669"/>
    <property type="project" value="UniProtKB-KW"/>
</dbReference>
<evidence type="ECO:0000256" key="1">
    <source>
        <dbReference type="SAM" id="MobiDB-lite"/>
    </source>
</evidence>
<dbReference type="Pfam" id="PF02225">
    <property type="entry name" value="PA"/>
    <property type="match status" value="1"/>
</dbReference>
<keyword evidence="2" id="KW-0732">Signal</keyword>
<keyword evidence="5" id="KW-0378">Hydrolase</keyword>
<dbReference type="PROSITE" id="PS51318">
    <property type="entry name" value="TAT"/>
    <property type="match status" value="1"/>
</dbReference>
<evidence type="ECO:0000313" key="6">
    <source>
        <dbReference type="Proteomes" id="UP000592181"/>
    </source>
</evidence>
<keyword evidence="5" id="KW-0645">Protease</keyword>
<evidence type="ECO:0000259" key="4">
    <source>
        <dbReference type="Pfam" id="PF04389"/>
    </source>
</evidence>
<dbReference type="InterPro" id="IPR006311">
    <property type="entry name" value="TAT_signal"/>
</dbReference>
<dbReference type="InterPro" id="IPR045175">
    <property type="entry name" value="M28_fam"/>
</dbReference>
<comment type="caution">
    <text evidence="5">The sequence shown here is derived from an EMBL/GenBank/DDBJ whole genome shotgun (WGS) entry which is preliminary data.</text>
</comment>
<gene>
    <name evidence="5" type="ORF">BJY28_000673</name>
</gene>
<organism evidence="5 6">
    <name type="scientific">Janibacter alkaliphilus</name>
    <dbReference type="NCBI Taxonomy" id="1069963"/>
    <lineage>
        <taxon>Bacteria</taxon>
        <taxon>Bacillati</taxon>
        <taxon>Actinomycetota</taxon>
        <taxon>Actinomycetes</taxon>
        <taxon>Micrococcales</taxon>
        <taxon>Intrasporangiaceae</taxon>
        <taxon>Janibacter</taxon>
    </lineage>
</organism>
<keyword evidence="6" id="KW-1185">Reference proteome</keyword>
<dbReference type="GO" id="GO:0008235">
    <property type="term" value="F:metalloexopeptidase activity"/>
    <property type="evidence" value="ECO:0007669"/>
    <property type="project" value="InterPro"/>
</dbReference>